<dbReference type="PANTHER" id="PTHR12532:SF6">
    <property type="entry name" value="TRANSCRIPTIONAL REGULATORY PROTEIN YEBC-RELATED"/>
    <property type="match status" value="1"/>
</dbReference>
<dbReference type="FunFam" id="1.10.10.200:FF:000002">
    <property type="entry name" value="Probable transcriptional regulatory protein CLM62_37755"/>
    <property type="match status" value="1"/>
</dbReference>
<keyword evidence="3" id="KW-0238">DNA-binding</keyword>
<protein>
    <recommendedName>
        <fullName evidence="4">TACO1/YebC-like N-terminal domain-containing protein</fullName>
    </recommendedName>
</protein>
<dbReference type="SUPFAM" id="SSF75625">
    <property type="entry name" value="YebC-like"/>
    <property type="match status" value="1"/>
</dbReference>
<dbReference type="PANTHER" id="PTHR12532">
    <property type="entry name" value="TRANSLATIONAL ACTIVATOR OF CYTOCHROME C OXIDASE 1"/>
    <property type="match status" value="1"/>
</dbReference>
<dbReference type="EMBL" id="UINC01151567">
    <property type="protein sequence ID" value="SVD45252.1"/>
    <property type="molecule type" value="Genomic_DNA"/>
</dbReference>
<dbReference type="Pfam" id="PF20772">
    <property type="entry name" value="TACO1_YebC_N"/>
    <property type="match status" value="1"/>
</dbReference>
<dbReference type="GO" id="GO:0003677">
    <property type="term" value="F:DNA binding"/>
    <property type="evidence" value="ECO:0007669"/>
    <property type="project" value="UniProtKB-KW"/>
</dbReference>
<keyword evidence="2" id="KW-0963">Cytoplasm</keyword>
<organism evidence="5">
    <name type="scientific">marine metagenome</name>
    <dbReference type="NCBI Taxonomy" id="408172"/>
    <lineage>
        <taxon>unclassified sequences</taxon>
        <taxon>metagenomes</taxon>
        <taxon>ecological metagenomes</taxon>
    </lineage>
</organism>
<dbReference type="InterPro" id="IPR049083">
    <property type="entry name" value="TACO1_YebC_N"/>
</dbReference>
<feature type="non-terminal residue" evidence="5">
    <location>
        <position position="71"/>
    </location>
</feature>
<dbReference type="InterPro" id="IPR017856">
    <property type="entry name" value="Integrase-like_N"/>
</dbReference>
<dbReference type="Gene3D" id="1.10.10.200">
    <property type="match status" value="1"/>
</dbReference>
<sequence length="71" mass="7978">MAGHSKFKNIMYRKGAQDAKRAKLFAKLAREISVAAKSGIPEPEKNPRLKNAIINARVENMPKEKIDKAMQ</sequence>
<evidence type="ECO:0000256" key="3">
    <source>
        <dbReference type="ARBA" id="ARBA00023125"/>
    </source>
</evidence>
<dbReference type="AlphaFoldDB" id="A0A382VFD5"/>
<proteinExistence type="predicted"/>
<gene>
    <name evidence="5" type="ORF">METZ01_LOCUS398106</name>
</gene>
<evidence type="ECO:0000313" key="5">
    <source>
        <dbReference type="EMBL" id="SVD45252.1"/>
    </source>
</evidence>
<evidence type="ECO:0000259" key="4">
    <source>
        <dbReference type="Pfam" id="PF20772"/>
    </source>
</evidence>
<dbReference type="InterPro" id="IPR029072">
    <property type="entry name" value="YebC-like"/>
</dbReference>
<dbReference type="InterPro" id="IPR002876">
    <property type="entry name" value="Transcrip_reg_TACO1-like"/>
</dbReference>
<dbReference type="GO" id="GO:0005739">
    <property type="term" value="C:mitochondrion"/>
    <property type="evidence" value="ECO:0007669"/>
    <property type="project" value="UniProtKB-SubCell"/>
</dbReference>
<feature type="domain" description="TACO1/YebC-like N-terminal" evidence="4">
    <location>
        <begin position="5"/>
        <end position="70"/>
    </location>
</feature>
<evidence type="ECO:0000256" key="1">
    <source>
        <dbReference type="ARBA" id="ARBA00004173"/>
    </source>
</evidence>
<dbReference type="GO" id="GO:0005829">
    <property type="term" value="C:cytosol"/>
    <property type="evidence" value="ECO:0007669"/>
    <property type="project" value="TreeGrafter"/>
</dbReference>
<comment type="subcellular location">
    <subcellularLocation>
        <location evidence="1">Mitochondrion</location>
    </subcellularLocation>
</comment>
<reference evidence="5" key="1">
    <citation type="submission" date="2018-05" db="EMBL/GenBank/DDBJ databases">
        <authorList>
            <person name="Lanie J.A."/>
            <person name="Ng W.-L."/>
            <person name="Kazmierczak K.M."/>
            <person name="Andrzejewski T.M."/>
            <person name="Davidsen T.M."/>
            <person name="Wayne K.J."/>
            <person name="Tettelin H."/>
            <person name="Glass J.I."/>
            <person name="Rusch D."/>
            <person name="Podicherti R."/>
            <person name="Tsui H.-C.T."/>
            <person name="Winkler M.E."/>
        </authorList>
    </citation>
    <scope>NUCLEOTIDE SEQUENCE</scope>
</reference>
<evidence type="ECO:0000256" key="2">
    <source>
        <dbReference type="ARBA" id="ARBA00022490"/>
    </source>
</evidence>
<name>A0A382VFD5_9ZZZZ</name>
<accession>A0A382VFD5</accession>